<evidence type="ECO:0000256" key="1">
    <source>
        <dbReference type="SAM" id="MobiDB-lite"/>
    </source>
</evidence>
<organism evidence="3 4">
    <name type="scientific">Microbacterium alkaliflavum</name>
    <dbReference type="NCBI Taxonomy" id="3248839"/>
    <lineage>
        <taxon>Bacteria</taxon>
        <taxon>Bacillati</taxon>
        <taxon>Actinomycetota</taxon>
        <taxon>Actinomycetes</taxon>
        <taxon>Micrococcales</taxon>
        <taxon>Microbacteriaceae</taxon>
        <taxon>Microbacterium</taxon>
    </lineage>
</organism>
<dbReference type="RefSeq" id="WP_396638752.1">
    <property type="nucleotide sequence ID" value="NZ_JBIQWL010000001.1"/>
</dbReference>
<accession>A0ABW7Q2Q2</accession>
<sequence>MTPKPPRMTISMQLVLHALLLDPSAELYGLEIGAAAGLPSGTVHPILARLEGLGWVTSRWEDIDPSVEGRPPRRYYKLDANGEVAARNALAKAYQSRRAPQTSLIPRPGQ</sequence>
<feature type="domain" description="Transcription regulator PadR N-terminal" evidence="2">
    <location>
        <begin position="38"/>
        <end position="86"/>
    </location>
</feature>
<evidence type="ECO:0000313" key="4">
    <source>
        <dbReference type="Proteomes" id="UP001610861"/>
    </source>
</evidence>
<reference evidence="3 4" key="1">
    <citation type="submission" date="2024-09" db="EMBL/GenBank/DDBJ databases">
        <authorList>
            <person name="Pan X."/>
        </authorList>
    </citation>
    <scope>NUCLEOTIDE SEQUENCE [LARGE SCALE GENOMIC DNA]</scope>
    <source>
        <strain evidence="3 4">B2969</strain>
    </source>
</reference>
<dbReference type="InterPro" id="IPR011991">
    <property type="entry name" value="ArsR-like_HTH"/>
</dbReference>
<dbReference type="InterPro" id="IPR005149">
    <property type="entry name" value="Tscrpt_reg_PadR_N"/>
</dbReference>
<dbReference type="SUPFAM" id="SSF46785">
    <property type="entry name" value="Winged helix' DNA-binding domain"/>
    <property type="match status" value="1"/>
</dbReference>
<dbReference type="Proteomes" id="UP001610861">
    <property type="component" value="Unassembled WGS sequence"/>
</dbReference>
<protein>
    <submittedName>
        <fullName evidence="3">PadR family transcriptional regulator</fullName>
    </submittedName>
</protein>
<comment type="caution">
    <text evidence="3">The sequence shown here is derived from an EMBL/GenBank/DDBJ whole genome shotgun (WGS) entry which is preliminary data.</text>
</comment>
<dbReference type="InterPro" id="IPR036390">
    <property type="entry name" value="WH_DNA-bd_sf"/>
</dbReference>
<name>A0ABW7Q2Q2_9MICO</name>
<dbReference type="CDD" id="cd00090">
    <property type="entry name" value="HTH_ARSR"/>
    <property type="match status" value="1"/>
</dbReference>
<proteinExistence type="predicted"/>
<keyword evidence="4" id="KW-1185">Reference proteome</keyword>
<dbReference type="Gene3D" id="1.10.10.10">
    <property type="entry name" value="Winged helix-like DNA-binding domain superfamily/Winged helix DNA-binding domain"/>
    <property type="match status" value="1"/>
</dbReference>
<evidence type="ECO:0000313" key="3">
    <source>
        <dbReference type="EMBL" id="MFH8248792.1"/>
    </source>
</evidence>
<gene>
    <name evidence="3" type="ORF">ACH3VR_00310</name>
</gene>
<feature type="region of interest" description="Disordered" evidence="1">
    <location>
        <begin position="91"/>
        <end position="110"/>
    </location>
</feature>
<dbReference type="EMBL" id="JBIQWL010000001">
    <property type="protein sequence ID" value="MFH8248792.1"/>
    <property type="molecule type" value="Genomic_DNA"/>
</dbReference>
<dbReference type="Pfam" id="PF03551">
    <property type="entry name" value="PadR"/>
    <property type="match status" value="1"/>
</dbReference>
<evidence type="ECO:0000259" key="2">
    <source>
        <dbReference type="Pfam" id="PF03551"/>
    </source>
</evidence>
<dbReference type="InterPro" id="IPR036388">
    <property type="entry name" value="WH-like_DNA-bd_sf"/>
</dbReference>